<protein>
    <submittedName>
        <fullName evidence="2">Uncharacterized protein</fullName>
    </submittedName>
</protein>
<reference evidence="2" key="2">
    <citation type="submission" date="2023-06" db="EMBL/GenBank/DDBJ databases">
        <authorList>
            <consortium name="Lawrence Berkeley National Laboratory"/>
            <person name="Haridas S."/>
            <person name="Hensen N."/>
            <person name="Bonometti L."/>
            <person name="Westerberg I."/>
            <person name="Brannstrom I.O."/>
            <person name="Guillou S."/>
            <person name="Cros-Aarteil S."/>
            <person name="Calhoun S."/>
            <person name="Kuo A."/>
            <person name="Mondo S."/>
            <person name="Pangilinan J."/>
            <person name="Riley R."/>
            <person name="Labutti K."/>
            <person name="Andreopoulos B."/>
            <person name="Lipzen A."/>
            <person name="Chen C."/>
            <person name="Yanf M."/>
            <person name="Daum C."/>
            <person name="Ng V."/>
            <person name="Clum A."/>
            <person name="Steindorff A."/>
            <person name="Ohm R."/>
            <person name="Martin F."/>
            <person name="Silar P."/>
            <person name="Natvig D."/>
            <person name="Lalanne C."/>
            <person name="Gautier V."/>
            <person name="Ament-Velasquez S.L."/>
            <person name="Kruys A."/>
            <person name="Hutchinson M.I."/>
            <person name="Powell A.J."/>
            <person name="Barry K."/>
            <person name="Miller A.N."/>
            <person name="Grigoriev I.V."/>
            <person name="Debuchy R."/>
            <person name="Gladieux P."/>
            <person name="Thoren M.H."/>
            <person name="Johannesson H."/>
        </authorList>
    </citation>
    <scope>NUCLEOTIDE SEQUENCE</scope>
    <source>
        <strain evidence="2">CBS 168.71</strain>
    </source>
</reference>
<keyword evidence="1" id="KW-0472">Membrane</keyword>
<name>A0AAE0HKG5_9PEZI</name>
<proteinExistence type="predicted"/>
<keyword evidence="1" id="KW-0812">Transmembrane</keyword>
<sequence>MLAPILVELSWSALPPPLSIIVGFVVLFIFSPSKQSQCVYHHKCLLSIALVTPFLTSIVHIPSYCGHSKHHMSHDTTCWLYFLLT</sequence>
<reference evidence="2" key="1">
    <citation type="journal article" date="2023" name="Mol. Phylogenet. Evol.">
        <title>Genome-scale phylogeny and comparative genomics of the fungal order Sordariales.</title>
        <authorList>
            <person name="Hensen N."/>
            <person name="Bonometti L."/>
            <person name="Westerberg I."/>
            <person name="Brannstrom I.O."/>
            <person name="Guillou S."/>
            <person name="Cros-Aarteil S."/>
            <person name="Calhoun S."/>
            <person name="Haridas S."/>
            <person name="Kuo A."/>
            <person name="Mondo S."/>
            <person name="Pangilinan J."/>
            <person name="Riley R."/>
            <person name="LaButti K."/>
            <person name="Andreopoulos B."/>
            <person name="Lipzen A."/>
            <person name="Chen C."/>
            <person name="Yan M."/>
            <person name="Daum C."/>
            <person name="Ng V."/>
            <person name="Clum A."/>
            <person name="Steindorff A."/>
            <person name="Ohm R.A."/>
            <person name="Martin F."/>
            <person name="Silar P."/>
            <person name="Natvig D.O."/>
            <person name="Lalanne C."/>
            <person name="Gautier V."/>
            <person name="Ament-Velasquez S.L."/>
            <person name="Kruys A."/>
            <person name="Hutchinson M.I."/>
            <person name="Powell A.J."/>
            <person name="Barry K."/>
            <person name="Miller A.N."/>
            <person name="Grigoriev I.V."/>
            <person name="Debuchy R."/>
            <person name="Gladieux P."/>
            <person name="Hiltunen Thoren M."/>
            <person name="Johannesson H."/>
        </authorList>
    </citation>
    <scope>NUCLEOTIDE SEQUENCE</scope>
    <source>
        <strain evidence="2">CBS 168.71</strain>
    </source>
</reference>
<evidence type="ECO:0000313" key="3">
    <source>
        <dbReference type="Proteomes" id="UP001278766"/>
    </source>
</evidence>
<organism evidence="2 3">
    <name type="scientific">Chaetomium fimeti</name>
    <dbReference type="NCBI Taxonomy" id="1854472"/>
    <lineage>
        <taxon>Eukaryota</taxon>
        <taxon>Fungi</taxon>
        <taxon>Dikarya</taxon>
        <taxon>Ascomycota</taxon>
        <taxon>Pezizomycotina</taxon>
        <taxon>Sordariomycetes</taxon>
        <taxon>Sordariomycetidae</taxon>
        <taxon>Sordariales</taxon>
        <taxon>Chaetomiaceae</taxon>
        <taxon>Chaetomium</taxon>
    </lineage>
</organism>
<accession>A0AAE0HKG5</accession>
<dbReference type="AlphaFoldDB" id="A0AAE0HKG5"/>
<evidence type="ECO:0000313" key="2">
    <source>
        <dbReference type="EMBL" id="KAK3298155.1"/>
    </source>
</evidence>
<dbReference type="EMBL" id="JAUEPN010000002">
    <property type="protein sequence ID" value="KAK3298155.1"/>
    <property type="molecule type" value="Genomic_DNA"/>
</dbReference>
<evidence type="ECO:0000256" key="1">
    <source>
        <dbReference type="SAM" id="Phobius"/>
    </source>
</evidence>
<dbReference type="Proteomes" id="UP001278766">
    <property type="component" value="Unassembled WGS sequence"/>
</dbReference>
<dbReference type="GeneID" id="87845541"/>
<comment type="caution">
    <text evidence="2">The sequence shown here is derived from an EMBL/GenBank/DDBJ whole genome shotgun (WGS) entry which is preliminary data.</text>
</comment>
<gene>
    <name evidence="2" type="ORF">B0H64DRAFT_66762</name>
</gene>
<feature type="transmembrane region" description="Helical" evidence="1">
    <location>
        <begin position="44"/>
        <end position="64"/>
    </location>
</feature>
<dbReference type="RefSeq" id="XP_062661669.1">
    <property type="nucleotide sequence ID" value="XM_062808593.1"/>
</dbReference>
<keyword evidence="1" id="KW-1133">Transmembrane helix</keyword>
<feature type="transmembrane region" description="Helical" evidence="1">
    <location>
        <begin position="12"/>
        <end position="32"/>
    </location>
</feature>
<keyword evidence="3" id="KW-1185">Reference proteome</keyword>